<evidence type="ECO:0000259" key="5">
    <source>
        <dbReference type="SMART" id="SM00421"/>
    </source>
</evidence>
<dbReference type="GO" id="GO:0003677">
    <property type="term" value="F:DNA binding"/>
    <property type="evidence" value="ECO:0007669"/>
    <property type="project" value="InterPro"/>
</dbReference>
<comment type="similarity">
    <text evidence="1">Belongs to the sigma-70 factor family. ECF subfamily.</text>
</comment>
<proteinExistence type="inferred from homology"/>
<dbReference type="InterPro" id="IPR013249">
    <property type="entry name" value="RNA_pol_sigma70_r4_t2"/>
</dbReference>
<keyword evidence="2" id="KW-0805">Transcription regulation</keyword>
<dbReference type="RefSeq" id="WP_343334356.1">
    <property type="nucleotide sequence ID" value="NZ_JAPOHD010000030.1"/>
</dbReference>
<evidence type="ECO:0000256" key="4">
    <source>
        <dbReference type="ARBA" id="ARBA00023163"/>
    </source>
</evidence>
<dbReference type="InterPro" id="IPR039425">
    <property type="entry name" value="RNA_pol_sigma-70-like"/>
</dbReference>
<evidence type="ECO:0000256" key="3">
    <source>
        <dbReference type="ARBA" id="ARBA00023082"/>
    </source>
</evidence>
<comment type="caution">
    <text evidence="6">The sequence shown here is derived from an EMBL/GenBank/DDBJ whole genome shotgun (WGS) entry which is preliminary data.</text>
</comment>
<dbReference type="Pfam" id="PF04542">
    <property type="entry name" value="Sigma70_r2"/>
    <property type="match status" value="1"/>
</dbReference>
<dbReference type="PRINTS" id="PR00038">
    <property type="entry name" value="HTHLUXR"/>
</dbReference>
<gene>
    <name evidence="6" type="ORF">OU798_16850</name>
</gene>
<dbReference type="InterPro" id="IPR036388">
    <property type="entry name" value="WH-like_DNA-bd_sf"/>
</dbReference>
<feature type="domain" description="HTH luxR-type" evidence="5">
    <location>
        <begin position="130"/>
        <end position="188"/>
    </location>
</feature>
<protein>
    <submittedName>
        <fullName evidence="6">RNA polymerase sigma-70 factor</fullName>
    </submittedName>
</protein>
<dbReference type="InterPro" id="IPR007627">
    <property type="entry name" value="RNA_pol_sigma70_r2"/>
</dbReference>
<dbReference type="GO" id="GO:0016987">
    <property type="term" value="F:sigma factor activity"/>
    <property type="evidence" value="ECO:0007669"/>
    <property type="project" value="UniProtKB-KW"/>
</dbReference>
<evidence type="ECO:0000256" key="2">
    <source>
        <dbReference type="ARBA" id="ARBA00023015"/>
    </source>
</evidence>
<evidence type="ECO:0000256" key="1">
    <source>
        <dbReference type="ARBA" id="ARBA00010641"/>
    </source>
</evidence>
<dbReference type="InterPro" id="IPR013324">
    <property type="entry name" value="RNA_pol_sigma_r3/r4-like"/>
</dbReference>
<reference evidence="6" key="1">
    <citation type="submission" date="2022-11" db="EMBL/GenBank/DDBJ databases">
        <title>Marilongibacter aestuarii gen. nov., sp. nov., isolated from tidal flat sediment.</title>
        <authorList>
            <person name="Jiayan W."/>
        </authorList>
    </citation>
    <scope>NUCLEOTIDE SEQUENCE</scope>
    <source>
        <strain evidence="6">Z1-6</strain>
    </source>
</reference>
<dbReference type="PANTHER" id="PTHR43133">
    <property type="entry name" value="RNA POLYMERASE ECF-TYPE SIGMA FACTO"/>
    <property type="match status" value="1"/>
</dbReference>
<evidence type="ECO:0000313" key="6">
    <source>
        <dbReference type="EMBL" id="MCY1722026.1"/>
    </source>
</evidence>
<name>A0A9X3J7Z4_9BACT</name>
<dbReference type="InterPro" id="IPR014327">
    <property type="entry name" value="RNA_pol_sigma70_bacteroid"/>
</dbReference>
<dbReference type="InterPro" id="IPR000792">
    <property type="entry name" value="Tscrpt_reg_LuxR_C"/>
</dbReference>
<dbReference type="Gene3D" id="1.10.1740.10">
    <property type="match status" value="1"/>
</dbReference>
<dbReference type="InterPro" id="IPR014284">
    <property type="entry name" value="RNA_pol_sigma-70_dom"/>
</dbReference>
<keyword evidence="7" id="KW-1185">Reference proteome</keyword>
<dbReference type="NCBIfam" id="TIGR02937">
    <property type="entry name" value="sigma70-ECF"/>
    <property type="match status" value="1"/>
</dbReference>
<keyword evidence="3" id="KW-0731">Sigma factor</keyword>
<dbReference type="InterPro" id="IPR013325">
    <property type="entry name" value="RNA_pol_sigma_r2"/>
</dbReference>
<dbReference type="Proteomes" id="UP001145087">
    <property type="component" value="Unassembled WGS sequence"/>
</dbReference>
<dbReference type="EMBL" id="JAPOHD010000030">
    <property type="protein sequence ID" value="MCY1722026.1"/>
    <property type="molecule type" value="Genomic_DNA"/>
</dbReference>
<sequence>MQVIGGIPENVLIDRIKQGDQTAFELLFKFYYPGLVVFASHFGIDQADSEEIVQDFFVRIWQHRHKINQSDSLKAYFFTSIKNKSLNVLKQKKRNDNFIKKLIQVSEESHSYNYDIFIESDLQNKIRTSFNLIPPRSKEVFFLSRVTGISNDEIAKRLDISKRTVETHISNALKILKTELKEFLTLLILIDILLK</sequence>
<dbReference type="PANTHER" id="PTHR43133:SF46">
    <property type="entry name" value="RNA POLYMERASE SIGMA-70 FACTOR ECF SUBFAMILY"/>
    <property type="match status" value="1"/>
</dbReference>
<dbReference type="SMART" id="SM00421">
    <property type="entry name" value="HTH_LUXR"/>
    <property type="match status" value="1"/>
</dbReference>
<dbReference type="Gene3D" id="1.10.10.10">
    <property type="entry name" value="Winged helix-like DNA-binding domain superfamily/Winged helix DNA-binding domain"/>
    <property type="match status" value="1"/>
</dbReference>
<dbReference type="NCBIfam" id="TIGR02985">
    <property type="entry name" value="Sig70_bacteroi1"/>
    <property type="match status" value="1"/>
</dbReference>
<dbReference type="GO" id="GO:0006352">
    <property type="term" value="P:DNA-templated transcription initiation"/>
    <property type="evidence" value="ECO:0007669"/>
    <property type="project" value="InterPro"/>
</dbReference>
<evidence type="ECO:0000313" key="7">
    <source>
        <dbReference type="Proteomes" id="UP001145087"/>
    </source>
</evidence>
<organism evidence="6 7">
    <name type="scientific">Draconibacterium aestuarii</name>
    <dbReference type="NCBI Taxonomy" id="2998507"/>
    <lineage>
        <taxon>Bacteria</taxon>
        <taxon>Pseudomonadati</taxon>
        <taxon>Bacteroidota</taxon>
        <taxon>Bacteroidia</taxon>
        <taxon>Marinilabiliales</taxon>
        <taxon>Prolixibacteraceae</taxon>
        <taxon>Draconibacterium</taxon>
    </lineage>
</organism>
<dbReference type="SUPFAM" id="SSF88659">
    <property type="entry name" value="Sigma3 and sigma4 domains of RNA polymerase sigma factors"/>
    <property type="match status" value="1"/>
</dbReference>
<keyword evidence="4" id="KW-0804">Transcription</keyword>
<dbReference type="AlphaFoldDB" id="A0A9X3J7Z4"/>
<accession>A0A9X3J7Z4</accession>
<dbReference type="Pfam" id="PF08281">
    <property type="entry name" value="Sigma70_r4_2"/>
    <property type="match status" value="1"/>
</dbReference>
<dbReference type="SUPFAM" id="SSF88946">
    <property type="entry name" value="Sigma2 domain of RNA polymerase sigma factors"/>
    <property type="match status" value="1"/>
</dbReference>